<sequence length="171" mass="20768">MSGKPELTDEQRERIRKSRERAMELRRKRLEQQKVEQERQAVEQRNEMKMRNSVCVAKSNVKKNNYEEEDENVELEDFEIGASQYVTKQDAKGKYCLPDGTLEVCEYTEKDNPRQSKWNKMKLYNRSEIRRRARDRWGGLEGLQEERRRRENKRSEKDMAEGYRLFKKQKK</sequence>
<dbReference type="AlphaFoldDB" id="A0A7S3PXE3"/>
<evidence type="ECO:0000256" key="4">
    <source>
        <dbReference type="SAM" id="MobiDB-lite"/>
    </source>
</evidence>
<dbReference type="InterPro" id="IPR000465">
    <property type="entry name" value="XPA/RAD14"/>
</dbReference>
<feature type="region of interest" description="Disordered" evidence="4">
    <location>
        <begin position="135"/>
        <end position="171"/>
    </location>
</feature>
<evidence type="ECO:0000256" key="2">
    <source>
        <dbReference type="ARBA" id="ARBA00022833"/>
    </source>
</evidence>
<dbReference type="InterPro" id="IPR009061">
    <property type="entry name" value="DNA-bd_dom_put_sf"/>
</dbReference>
<evidence type="ECO:0000259" key="5">
    <source>
        <dbReference type="Pfam" id="PF05181"/>
    </source>
</evidence>
<feature type="domain" description="XPA C-terminal" evidence="5">
    <location>
        <begin position="86"/>
        <end position="129"/>
    </location>
</feature>
<protein>
    <recommendedName>
        <fullName evidence="5">XPA C-terminal domain-containing protein</fullName>
    </recommendedName>
</protein>
<dbReference type="GO" id="GO:0000110">
    <property type="term" value="C:nucleotide-excision repair factor 1 complex"/>
    <property type="evidence" value="ECO:0007669"/>
    <property type="project" value="TreeGrafter"/>
</dbReference>
<feature type="compositionally biased region" description="Basic and acidic residues" evidence="4">
    <location>
        <begin position="135"/>
        <end position="161"/>
    </location>
</feature>
<feature type="region of interest" description="Disordered" evidence="4">
    <location>
        <begin position="26"/>
        <end position="45"/>
    </location>
</feature>
<comment type="subcellular location">
    <subcellularLocation>
        <location evidence="1">Nucleus</location>
    </subcellularLocation>
</comment>
<dbReference type="GO" id="GO:0070914">
    <property type="term" value="P:UV-damage excision repair"/>
    <property type="evidence" value="ECO:0007669"/>
    <property type="project" value="TreeGrafter"/>
</dbReference>
<dbReference type="GO" id="GO:0006284">
    <property type="term" value="P:base-excision repair"/>
    <property type="evidence" value="ECO:0007669"/>
    <property type="project" value="TreeGrafter"/>
</dbReference>
<keyword evidence="2" id="KW-0862">Zinc</keyword>
<dbReference type="CDD" id="cd21075">
    <property type="entry name" value="DBD_XPA-like"/>
    <property type="match status" value="1"/>
</dbReference>
<reference evidence="6" key="1">
    <citation type="submission" date="2021-01" db="EMBL/GenBank/DDBJ databases">
        <authorList>
            <person name="Corre E."/>
            <person name="Pelletier E."/>
            <person name="Niang G."/>
            <person name="Scheremetjew M."/>
            <person name="Finn R."/>
            <person name="Kale V."/>
            <person name="Holt S."/>
            <person name="Cochrane G."/>
            <person name="Meng A."/>
            <person name="Brown T."/>
            <person name="Cohen L."/>
        </authorList>
    </citation>
    <scope>NUCLEOTIDE SEQUENCE</scope>
    <source>
        <strain evidence="6">MM31A-1</strain>
    </source>
</reference>
<dbReference type="PANTHER" id="PTHR10142">
    <property type="entry name" value="DNA REPAIR PROTEIN COMPLEMENTING XP-A CELLS"/>
    <property type="match status" value="1"/>
</dbReference>
<gene>
    <name evidence="6" type="ORF">CDEB00056_LOCUS3565</name>
</gene>
<evidence type="ECO:0000313" key="6">
    <source>
        <dbReference type="EMBL" id="CAE0458724.1"/>
    </source>
</evidence>
<evidence type="ECO:0000256" key="3">
    <source>
        <dbReference type="ARBA" id="ARBA00023242"/>
    </source>
</evidence>
<dbReference type="GO" id="GO:0000715">
    <property type="term" value="P:nucleotide-excision repair, DNA damage recognition"/>
    <property type="evidence" value="ECO:0007669"/>
    <property type="project" value="TreeGrafter"/>
</dbReference>
<dbReference type="PANTHER" id="PTHR10142:SF0">
    <property type="entry name" value="DNA REPAIR PROTEIN COMPLEMENTING XP-A CELLS"/>
    <property type="match status" value="1"/>
</dbReference>
<dbReference type="GO" id="GO:0003684">
    <property type="term" value="F:damaged DNA binding"/>
    <property type="evidence" value="ECO:0007669"/>
    <property type="project" value="InterPro"/>
</dbReference>
<dbReference type="InterPro" id="IPR037129">
    <property type="entry name" value="XPA_sf"/>
</dbReference>
<dbReference type="EMBL" id="HBIO01005104">
    <property type="protein sequence ID" value="CAE0458724.1"/>
    <property type="molecule type" value="Transcribed_RNA"/>
</dbReference>
<organism evidence="6">
    <name type="scientific">Chaetoceros debilis</name>
    <dbReference type="NCBI Taxonomy" id="122233"/>
    <lineage>
        <taxon>Eukaryota</taxon>
        <taxon>Sar</taxon>
        <taxon>Stramenopiles</taxon>
        <taxon>Ochrophyta</taxon>
        <taxon>Bacillariophyta</taxon>
        <taxon>Coscinodiscophyceae</taxon>
        <taxon>Chaetocerotophycidae</taxon>
        <taxon>Chaetocerotales</taxon>
        <taxon>Chaetocerotaceae</taxon>
        <taxon>Chaetoceros</taxon>
    </lineage>
</organism>
<dbReference type="Pfam" id="PF05181">
    <property type="entry name" value="XPA_C"/>
    <property type="match status" value="1"/>
</dbReference>
<accession>A0A7S3PXE3</accession>
<dbReference type="SUPFAM" id="SSF46955">
    <property type="entry name" value="Putative DNA-binding domain"/>
    <property type="match status" value="1"/>
</dbReference>
<evidence type="ECO:0000256" key="1">
    <source>
        <dbReference type="ARBA" id="ARBA00004123"/>
    </source>
</evidence>
<dbReference type="GO" id="GO:1901255">
    <property type="term" value="P:nucleotide-excision repair involved in interstrand cross-link repair"/>
    <property type="evidence" value="ECO:0007669"/>
    <property type="project" value="TreeGrafter"/>
</dbReference>
<keyword evidence="3" id="KW-0539">Nucleus</keyword>
<name>A0A7S3PXE3_9STRA</name>
<proteinExistence type="predicted"/>
<dbReference type="InterPro" id="IPR022656">
    <property type="entry name" value="XPA_C"/>
</dbReference>
<dbReference type="Gene3D" id="3.90.530.10">
    <property type="entry name" value="XPA C-terminal domain"/>
    <property type="match status" value="1"/>
</dbReference>